<dbReference type="GeneID" id="10185629"/>
<evidence type="ECO:0000313" key="2">
    <source>
        <dbReference type="EMBL" id="ADV24015.1"/>
    </source>
</evidence>
<feature type="compositionally biased region" description="Polar residues" evidence="1">
    <location>
        <begin position="88"/>
        <end position="108"/>
    </location>
</feature>
<evidence type="ECO:0000256" key="1">
    <source>
        <dbReference type="SAM" id="MobiDB-lite"/>
    </source>
</evidence>
<dbReference type="KEGG" id="cgi:CGB_H3200C"/>
<dbReference type="OrthoDB" id="2563678at2759"/>
<organism evidence="2 3">
    <name type="scientific">Cryptococcus gattii serotype B (strain WM276 / ATCC MYA-4071)</name>
    <name type="common">Filobasidiella gattii</name>
    <name type="synonym">Cryptococcus bacillisporus</name>
    <dbReference type="NCBI Taxonomy" id="367775"/>
    <lineage>
        <taxon>Eukaryota</taxon>
        <taxon>Fungi</taxon>
        <taxon>Dikarya</taxon>
        <taxon>Basidiomycota</taxon>
        <taxon>Agaricomycotina</taxon>
        <taxon>Tremellomycetes</taxon>
        <taxon>Tremellales</taxon>
        <taxon>Cryptococcaceae</taxon>
        <taxon>Cryptococcus</taxon>
        <taxon>Cryptococcus gattii species complex</taxon>
    </lineage>
</organism>
<dbReference type="RefSeq" id="XP_003195802.1">
    <property type="nucleotide sequence ID" value="XM_003195754.1"/>
</dbReference>
<dbReference type="EMBL" id="CP000293">
    <property type="protein sequence ID" value="ADV24015.1"/>
    <property type="molecule type" value="Genomic_DNA"/>
</dbReference>
<feature type="region of interest" description="Disordered" evidence="1">
    <location>
        <begin position="383"/>
        <end position="411"/>
    </location>
</feature>
<dbReference type="AlphaFoldDB" id="E6RAV8"/>
<feature type="region of interest" description="Disordered" evidence="1">
    <location>
        <begin position="88"/>
        <end position="185"/>
    </location>
</feature>
<keyword evidence="3" id="KW-1185">Reference proteome</keyword>
<dbReference type="eggNOG" id="ENOG502SX6R">
    <property type="taxonomic scope" value="Eukaryota"/>
</dbReference>
<sequence length="500" mass="56115">MIQKMSSNRSICSKVSFDSTRSRGSQRTIRSNLGYESDDGYSTGIDDPSFQITNGIGLTGESVKVLGLDRKMPRHRVFQANMLKPALRSSTKLASRSAVKDNNSSASYNERPDKPLPSRPASHVGPVMGSFNSLRNGTRSNTGLRSRHTSHESDSGNYQSESRFDHPLKAHKPRTSTHTRSSSQPIGLRLRSLFSDLSLTNPSPSTSIVFHSRHSFMTPADNLLDYLRLAKVPSWDRWPGRGKKSVRPPSVLDSNTINEFAKSRGREGWWPYDKGMWIGDIGQANLLQAQVYDSCVQNQVYFFAVTNLKYWVFGQFDASYTSCTVGPLINRKSREPSLMQCLTTWVIRSFDESPRTRDNQHRLTIPTALHAVHTPYISQSLRPTDMQVPPYSEGPRHHRNRRQSLPINNSHDDFCPGNPPNYFIGSTQQGMNMMPGYYDLLPGSGHMANTPYTQPSSASSMNCSMGWGQMPFSPNVGRQLPYSSGLNWYGGGMYPWPETR</sequence>
<evidence type="ECO:0000313" key="3">
    <source>
        <dbReference type="Proteomes" id="UP000007805"/>
    </source>
</evidence>
<dbReference type="VEuPathDB" id="FungiDB:CGB_H3200C"/>
<feature type="compositionally biased region" description="Polar residues" evidence="1">
    <location>
        <begin position="1"/>
        <end position="31"/>
    </location>
</feature>
<feature type="region of interest" description="Disordered" evidence="1">
    <location>
        <begin position="1"/>
        <end position="40"/>
    </location>
</feature>
<proteinExistence type="predicted"/>
<reference key="2">
    <citation type="journal article" date="2011" name="MBio">
        <title>Genome variation in Cryptococcus gattii, an emerging pathogen of immunocompetent hosts.</title>
        <authorList>
            <person name="D'Souza C.A."/>
            <person name="Kronstad J.W."/>
            <person name="Taylor G."/>
            <person name="Warren R."/>
            <person name="Yuen M."/>
            <person name="Hu G."/>
            <person name="Jung W.H."/>
            <person name="Sham A."/>
            <person name="Kidd S.E."/>
            <person name="Tangen K."/>
            <person name="Lee N."/>
            <person name="Zeilmaker T."/>
            <person name="Sawkins J."/>
            <person name="McVicker G."/>
            <person name="Shah S."/>
            <person name="Gnerre S."/>
            <person name="Griggs A."/>
            <person name="Zeng Q."/>
            <person name="Bartlett K."/>
            <person name="Li W."/>
            <person name="Wang X."/>
            <person name="Heitman J."/>
            <person name="Stajich J.E."/>
            <person name="Fraser J.A."/>
            <person name="Meyer W."/>
            <person name="Carter D."/>
            <person name="Schein J."/>
            <person name="Krzywinski M."/>
            <person name="Kwong-Chung K.J."/>
            <person name="Varma A."/>
            <person name="Wang J."/>
            <person name="Brunham R."/>
            <person name="Fyfe M."/>
            <person name="Ouellette B.F.F."/>
            <person name="Siddiqui A."/>
            <person name="Marra M."/>
            <person name="Jones S."/>
            <person name="Holt R."/>
            <person name="Birren B.W."/>
            <person name="Galagan J.E."/>
            <person name="Cuomo C.A."/>
        </authorList>
    </citation>
    <scope>NUCLEOTIDE SEQUENCE</scope>
    <source>
        <strain>WM276</strain>
    </source>
</reference>
<gene>
    <name evidence="2" type="ordered locus">CGB_H3200C</name>
</gene>
<accession>E6RAV8</accession>
<name>E6RAV8_CRYGW</name>
<feature type="compositionally biased region" description="Polar residues" evidence="1">
    <location>
        <begin position="130"/>
        <end position="144"/>
    </location>
</feature>
<dbReference type="Proteomes" id="UP000007805">
    <property type="component" value="Chromosome H"/>
</dbReference>
<reference evidence="2 3" key="1">
    <citation type="journal article" date="2011" name="MBio">
        <title>Genome variation in Cryptococcus gattii, an emerging pathogen of immunocompetent hosts.</title>
        <authorList>
            <person name="D'Souza C.A."/>
            <person name="Kronstad J.W."/>
            <person name="Taylor G."/>
            <person name="Warren R."/>
            <person name="Yuen M."/>
            <person name="Hu G."/>
            <person name="Jung W.H."/>
            <person name="Sham A."/>
            <person name="Kidd S.E."/>
            <person name="Tangen K."/>
            <person name="Lee N."/>
            <person name="Zeilmaker T."/>
            <person name="Sawkins J."/>
            <person name="McVicker G."/>
            <person name="Shah S."/>
            <person name="Gnerre S."/>
            <person name="Griggs A."/>
            <person name="Zeng Q."/>
            <person name="Bartlett K."/>
            <person name="Li W."/>
            <person name="Wang X."/>
            <person name="Heitman J."/>
            <person name="Stajich J.E."/>
            <person name="Fraser J.A."/>
            <person name="Meyer W."/>
            <person name="Carter D."/>
            <person name="Schein J."/>
            <person name="Krzywinski M."/>
            <person name="Kwon-Chung K.J."/>
            <person name="Varma A."/>
            <person name="Wang J."/>
            <person name="Brunham R."/>
            <person name="Fyfe M."/>
            <person name="Ouellette B.F."/>
            <person name="Siddiqui A."/>
            <person name="Marra M."/>
            <person name="Jones S."/>
            <person name="Holt R."/>
            <person name="Birren B.W."/>
            <person name="Galagan J.E."/>
            <person name="Cuomo C.A."/>
        </authorList>
    </citation>
    <scope>NUCLEOTIDE SEQUENCE [LARGE SCALE GENOMIC DNA]</scope>
    <source>
        <strain evidence="3">WM276 / ATCC MYA-4071</strain>
    </source>
</reference>
<protein>
    <submittedName>
        <fullName evidence="2">Uncharacterized protein</fullName>
    </submittedName>
</protein>
<dbReference type="HOGENOM" id="CLU_550961_0_0_1"/>